<accession>F5R7E1</accession>
<dbReference type="Pfam" id="PF13785">
    <property type="entry name" value="DUF4178"/>
    <property type="match status" value="2"/>
</dbReference>
<dbReference type="RefSeq" id="WP_008057849.1">
    <property type="nucleotide sequence ID" value="NZ_AFHG01000028.1"/>
</dbReference>
<dbReference type="OrthoDB" id="228033at2"/>
<dbReference type="STRING" id="1000565.METUNv1_00155"/>
<evidence type="ECO:0000259" key="2">
    <source>
        <dbReference type="Pfam" id="PF13785"/>
    </source>
</evidence>
<feature type="transmembrane region" description="Helical" evidence="1">
    <location>
        <begin position="468"/>
        <end position="488"/>
    </location>
</feature>
<protein>
    <recommendedName>
        <fullName evidence="2">DUF4178 domain-containing protein</fullName>
    </recommendedName>
</protein>
<name>F5R7E1_METUF</name>
<keyword evidence="1" id="KW-0812">Transmembrane</keyword>
<evidence type="ECO:0000313" key="3">
    <source>
        <dbReference type="EMBL" id="EGK73527.1"/>
    </source>
</evidence>
<comment type="caution">
    <text evidence="3">The sequence shown here is derived from an EMBL/GenBank/DDBJ whole genome shotgun (WGS) entry which is preliminary data.</text>
</comment>
<feature type="domain" description="DUF4178" evidence="2">
    <location>
        <begin position="62"/>
        <end position="195"/>
    </location>
</feature>
<keyword evidence="4" id="KW-1185">Reference proteome</keyword>
<dbReference type="InterPro" id="IPR025235">
    <property type="entry name" value="DUF4178"/>
</dbReference>
<reference evidence="3 4" key="1">
    <citation type="journal article" date="2011" name="J. Bacteriol.">
        <title>Genome sequence of Methyloversatilis universalis FAM5T, a methylotrophic representative of the order Rhodocyclales.</title>
        <authorList>
            <person name="Kittichotirat W."/>
            <person name="Good N.M."/>
            <person name="Hall R."/>
            <person name="Bringel F."/>
            <person name="Lajus A."/>
            <person name="Medigue C."/>
            <person name="Smalley N.E."/>
            <person name="Beck D."/>
            <person name="Bumgarner R."/>
            <person name="Vuilleumier S."/>
            <person name="Kalyuzhnaya M.G."/>
        </authorList>
    </citation>
    <scope>NUCLEOTIDE SEQUENCE [LARGE SCALE GENOMIC DNA]</scope>
    <source>
        <strain evidence="4">ATCC BAA-1314 / JCM 13912 / FAM5</strain>
    </source>
</reference>
<gene>
    <name evidence="3" type="ORF">METUNv1_00155</name>
</gene>
<feature type="domain" description="DUF4178" evidence="2">
    <location>
        <begin position="277"/>
        <end position="412"/>
    </location>
</feature>
<proteinExistence type="predicted"/>
<keyword evidence="1" id="KW-0472">Membrane</keyword>
<keyword evidence="1" id="KW-1133">Transmembrane helix</keyword>
<dbReference type="EMBL" id="AFHG01000028">
    <property type="protein sequence ID" value="EGK73527.1"/>
    <property type="molecule type" value="Genomic_DNA"/>
</dbReference>
<dbReference type="eggNOG" id="COG1379">
    <property type="taxonomic scope" value="Bacteria"/>
</dbReference>
<dbReference type="AlphaFoldDB" id="F5R7E1"/>
<evidence type="ECO:0000256" key="1">
    <source>
        <dbReference type="SAM" id="Phobius"/>
    </source>
</evidence>
<organism evidence="3 4">
    <name type="scientific">Methyloversatilis universalis (strain ATCC BAA-1314 / DSM 25237 / JCM 13912 / CCUG 52030 / FAM5)</name>
    <dbReference type="NCBI Taxonomy" id="1000565"/>
    <lineage>
        <taxon>Bacteria</taxon>
        <taxon>Pseudomonadati</taxon>
        <taxon>Pseudomonadota</taxon>
        <taxon>Betaproteobacteria</taxon>
        <taxon>Nitrosomonadales</taxon>
        <taxon>Sterolibacteriaceae</taxon>
        <taxon>Methyloversatilis</taxon>
    </lineage>
</organism>
<evidence type="ECO:0000313" key="4">
    <source>
        <dbReference type="Proteomes" id="UP000005019"/>
    </source>
</evidence>
<dbReference type="Proteomes" id="UP000005019">
    <property type="component" value="Unassembled WGS sequence"/>
</dbReference>
<sequence>MAMYQAACPGCGAPVEFRSAASRMAVCGYCRTTLLRDADAVRDIGKQAALIEDHSPVQIMTAGQYAGQGFTVVGRIQLRYEHGVWNEWYLLFDDGSGGWLGDFAGQFVLTRPDGDAVGPPLFDKVEPGNRWSHGGTFWHAADIRKAECVAAEGELPFPVDARWVARVIDYRHRDEFLTLDYSDLPPVCYRGRAVSLAGLHAQRLRDADEVAGRAGRLKGGVATLVCPACGAPTAVVPGATQHLTCPSCRSQISLAAGQAEVVSRQAADDRAVGATLQAGETLTIEGLAWRVMGWLRCGVPADASEPEWFEYLLYAPQAGFSWLVETRQGWQRARVLDAWPESFSATAATLAGQAFVRRYLYVAEVRQVVGAFPWQARAGDRTEIGEYVQGDRVLNLERSKHEMGWSLAEPVSLDQVASWAGRRLASIATAPAGLSTDSPVLLDAAGKATLKPLAWTFTGLIGVLNLRYILPFNIDALVVTGIALYLLWLPLNVKESD</sequence>